<gene>
    <name evidence="1" type="ORF">ACCO45_009323</name>
</gene>
<reference evidence="1" key="1">
    <citation type="submission" date="2024-12" db="EMBL/GenBank/DDBJ databases">
        <title>Comparative genomics and development of molecular markers within Purpureocillium lilacinum and among Purpureocillium species.</title>
        <authorList>
            <person name="Yeh Z.-Y."/>
            <person name="Ni N.-T."/>
            <person name="Lo P.-H."/>
            <person name="Mushyakhwo K."/>
            <person name="Lin C.-F."/>
            <person name="Nai Y.-S."/>
        </authorList>
    </citation>
    <scope>NUCLEOTIDE SEQUENCE</scope>
    <source>
        <strain evidence="1">NCHU-NPUST-175</strain>
    </source>
</reference>
<accession>A0ACC4DKX3</accession>
<evidence type="ECO:0000313" key="2">
    <source>
        <dbReference type="Proteomes" id="UP001638806"/>
    </source>
</evidence>
<keyword evidence="2" id="KW-1185">Reference proteome</keyword>
<sequence>METAAGKVERLAINDADDADEIEWQGVLPAATKKKDESRADGSGDRMTGERRGEEWGNGMAQSVLRWNLDGRRGQDGRSS</sequence>
<dbReference type="EMBL" id="JBGNUJ010000008">
    <property type="protein sequence ID" value="KAL3956477.1"/>
    <property type="molecule type" value="Genomic_DNA"/>
</dbReference>
<evidence type="ECO:0000313" key="1">
    <source>
        <dbReference type="EMBL" id="KAL3956477.1"/>
    </source>
</evidence>
<dbReference type="Proteomes" id="UP001638806">
    <property type="component" value="Unassembled WGS sequence"/>
</dbReference>
<proteinExistence type="predicted"/>
<protein>
    <submittedName>
        <fullName evidence="1">Uncharacterized protein</fullName>
    </submittedName>
</protein>
<comment type="caution">
    <text evidence="1">The sequence shown here is derived from an EMBL/GenBank/DDBJ whole genome shotgun (WGS) entry which is preliminary data.</text>
</comment>
<name>A0ACC4DKX3_PURLI</name>
<organism evidence="1 2">
    <name type="scientific">Purpureocillium lilacinum</name>
    <name type="common">Paecilomyces lilacinus</name>
    <dbReference type="NCBI Taxonomy" id="33203"/>
    <lineage>
        <taxon>Eukaryota</taxon>
        <taxon>Fungi</taxon>
        <taxon>Dikarya</taxon>
        <taxon>Ascomycota</taxon>
        <taxon>Pezizomycotina</taxon>
        <taxon>Sordariomycetes</taxon>
        <taxon>Hypocreomycetidae</taxon>
        <taxon>Hypocreales</taxon>
        <taxon>Ophiocordycipitaceae</taxon>
        <taxon>Purpureocillium</taxon>
    </lineage>
</organism>